<dbReference type="GeneID" id="19302957"/>
<dbReference type="KEGG" id="gtr:GLOTRDRAFT_134205"/>
<dbReference type="HOGENOM" id="CLU_1098599_0_0_1"/>
<dbReference type="InterPro" id="IPR002893">
    <property type="entry name" value="Znf_MYND"/>
</dbReference>
<keyword evidence="3" id="KW-0862">Zinc</keyword>
<feature type="domain" description="MYND-type" evidence="5">
    <location>
        <begin position="24"/>
        <end position="60"/>
    </location>
</feature>
<dbReference type="Pfam" id="PF01753">
    <property type="entry name" value="zf-MYND"/>
    <property type="match status" value="1"/>
</dbReference>
<evidence type="ECO:0000313" key="7">
    <source>
        <dbReference type="Proteomes" id="UP000030669"/>
    </source>
</evidence>
<accession>S7R6Z3</accession>
<evidence type="ECO:0000259" key="5">
    <source>
        <dbReference type="PROSITE" id="PS50865"/>
    </source>
</evidence>
<evidence type="ECO:0000256" key="3">
    <source>
        <dbReference type="ARBA" id="ARBA00022833"/>
    </source>
</evidence>
<name>S7R6Z3_GLOTA</name>
<gene>
    <name evidence="6" type="ORF">GLOTRDRAFT_134205</name>
</gene>
<reference evidence="6 7" key="1">
    <citation type="journal article" date="2012" name="Science">
        <title>The Paleozoic origin of enzymatic lignin decomposition reconstructed from 31 fungal genomes.</title>
        <authorList>
            <person name="Floudas D."/>
            <person name="Binder M."/>
            <person name="Riley R."/>
            <person name="Barry K."/>
            <person name="Blanchette R.A."/>
            <person name="Henrissat B."/>
            <person name="Martinez A.T."/>
            <person name="Otillar R."/>
            <person name="Spatafora J.W."/>
            <person name="Yadav J.S."/>
            <person name="Aerts A."/>
            <person name="Benoit I."/>
            <person name="Boyd A."/>
            <person name="Carlson A."/>
            <person name="Copeland A."/>
            <person name="Coutinho P.M."/>
            <person name="de Vries R.P."/>
            <person name="Ferreira P."/>
            <person name="Findley K."/>
            <person name="Foster B."/>
            <person name="Gaskell J."/>
            <person name="Glotzer D."/>
            <person name="Gorecki P."/>
            <person name="Heitman J."/>
            <person name="Hesse C."/>
            <person name="Hori C."/>
            <person name="Igarashi K."/>
            <person name="Jurgens J.A."/>
            <person name="Kallen N."/>
            <person name="Kersten P."/>
            <person name="Kohler A."/>
            <person name="Kuees U."/>
            <person name="Kumar T.K.A."/>
            <person name="Kuo A."/>
            <person name="LaButti K."/>
            <person name="Larrondo L.F."/>
            <person name="Lindquist E."/>
            <person name="Ling A."/>
            <person name="Lombard V."/>
            <person name="Lucas S."/>
            <person name="Lundell T."/>
            <person name="Martin R."/>
            <person name="McLaughlin D.J."/>
            <person name="Morgenstern I."/>
            <person name="Morin E."/>
            <person name="Murat C."/>
            <person name="Nagy L.G."/>
            <person name="Nolan M."/>
            <person name="Ohm R.A."/>
            <person name="Patyshakuliyeva A."/>
            <person name="Rokas A."/>
            <person name="Ruiz-Duenas F.J."/>
            <person name="Sabat G."/>
            <person name="Salamov A."/>
            <person name="Samejima M."/>
            <person name="Schmutz J."/>
            <person name="Slot J.C."/>
            <person name="St John F."/>
            <person name="Stenlid J."/>
            <person name="Sun H."/>
            <person name="Sun S."/>
            <person name="Syed K."/>
            <person name="Tsang A."/>
            <person name="Wiebenga A."/>
            <person name="Young D."/>
            <person name="Pisabarro A."/>
            <person name="Eastwood D.C."/>
            <person name="Martin F."/>
            <person name="Cullen D."/>
            <person name="Grigoriev I.V."/>
            <person name="Hibbett D.S."/>
        </authorList>
    </citation>
    <scope>NUCLEOTIDE SEQUENCE [LARGE SCALE GENOMIC DNA]</scope>
    <source>
        <strain evidence="6 7">ATCC 11539</strain>
    </source>
</reference>
<sequence>MSAYPYVTRPSASPPPIESVVLNCITCGADASIWCMGCRLATYCCSTHQQQDILRHHPDCHRMDLMATYIEFLEDRLAHMPDQYCGIEHLMCVYIPGGPRLGALQSISIAFTRRVGRLLTGPQWMTPDLTATFGHATTLSETIALGPSGARLPHALRFWISLDANSLRRPDDLNQTVFRLVQGRITVLYGSVVIARCANRVGFTYVHSDVHSDWATFTWFMTTMAWNRPRLASLLQNNLVAFLNSGLPEPSAR</sequence>
<protein>
    <recommendedName>
        <fullName evidence="5">MYND-type domain-containing protein</fullName>
    </recommendedName>
</protein>
<evidence type="ECO:0000256" key="4">
    <source>
        <dbReference type="PROSITE-ProRule" id="PRU00134"/>
    </source>
</evidence>
<dbReference type="PROSITE" id="PS01360">
    <property type="entry name" value="ZF_MYND_1"/>
    <property type="match status" value="1"/>
</dbReference>
<evidence type="ECO:0000313" key="6">
    <source>
        <dbReference type="EMBL" id="EPQ50155.1"/>
    </source>
</evidence>
<dbReference type="SUPFAM" id="SSF144232">
    <property type="entry name" value="HIT/MYND zinc finger-like"/>
    <property type="match status" value="1"/>
</dbReference>
<dbReference type="Proteomes" id="UP000030669">
    <property type="component" value="Unassembled WGS sequence"/>
</dbReference>
<proteinExistence type="predicted"/>
<dbReference type="PROSITE" id="PS50865">
    <property type="entry name" value="ZF_MYND_2"/>
    <property type="match status" value="1"/>
</dbReference>
<dbReference type="RefSeq" id="XP_007871387.1">
    <property type="nucleotide sequence ID" value="XM_007873196.1"/>
</dbReference>
<evidence type="ECO:0000256" key="1">
    <source>
        <dbReference type="ARBA" id="ARBA00022723"/>
    </source>
</evidence>
<dbReference type="AlphaFoldDB" id="S7R6Z3"/>
<keyword evidence="1" id="KW-0479">Metal-binding</keyword>
<dbReference type="Gene3D" id="6.10.140.2220">
    <property type="match status" value="1"/>
</dbReference>
<dbReference type="GO" id="GO:0008270">
    <property type="term" value="F:zinc ion binding"/>
    <property type="evidence" value="ECO:0007669"/>
    <property type="project" value="UniProtKB-KW"/>
</dbReference>
<organism evidence="6 7">
    <name type="scientific">Gloeophyllum trabeum (strain ATCC 11539 / FP-39264 / Madison 617)</name>
    <name type="common">Brown rot fungus</name>
    <dbReference type="NCBI Taxonomy" id="670483"/>
    <lineage>
        <taxon>Eukaryota</taxon>
        <taxon>Fungi</taxon>
        <taxon>Dikarya</taxon>
        <taxon>Basidiomycota</taxon>
        <taxon>Agaricomycotina</taxon>
        <taxon>Agaricomycetes</taxon>
        <taxon>Gloeophyllales</taxon>
        <taxon>Gloeophyllaceae</taxon>
        <taxon>Gloeophyllum</taxon>
    </lineage>
</organism>
<keyword evidence="7" id="KW-1185">Reference proteome</keyword>
<keyword evidence="2 4" id="KW-0863">Zinc-finger</keyword>
<dbReference type="EMBL" id="KB469341">
    <property type="protein sequence ID" value="EPQ50155.1"/>
    <property type="molecule type" value="Genomic_DNA"/>
</dbReference>
<evidence type="ECO:0000256" key="2">
    <source>
        <dbReference type="ARBA" id="ARBA00022771"/>
    </source>
</evidence>